<proteinExistence type="predicted"/>
<keyword evidence="2" id="KW-1185">Reference proteome</keyword>
<protein>
    <submittedName>
        <fullName evidence="1">Uncharacterized protein</fullName>
    </submittedName>
</protein>
<organism evidence="2">
    <name type="scientific">Selaginella moellendorffii</name>
    <name type="common">Spikemoss</name>
    <dbReference type="NCBI Taxonomy" id="88036"/>
    <lineage>
        <taxon>Eukaryota</taxon>
        <taxon>Viridiplantae</taxon>
        <taxon>Streptophyta</taxon>
        <taxon>Embryophyta</taxon>
        <taxon>Tracheophyta</taxon>
        <taxon>Lycopodiopsida</taxon>
        <taxon>Selaginellales</taxon>
        <taxon>Selaginellaceae</taxon>
        <taxon>Selaginella</taxon>
    </lineage>
</organism>
<dbReference type="Gramene" id="EFJ17265">
    <property type="protein sequence ID" value="EFJ17265"/>
    <property type="gene ID" value="SELMODRAFT_421202"/>
</dbReference>
<dbReference type="Proteomes" id="UP000001514">
    <property type="component" value="Unassembled WGS sequence"/>
</dbReference>
<accession>D8SEC2</accession>
<evidence type="ECO:0000313" key="1">
    <source>
        <dbReference type="EMBL" id="EFJ17265.1"/>
    </source>
</evidence>
<gene>
    <name evidence="1" type="ORF">SELMODRAFT_421202</name>
</gene>
<dbReference type="AlphaFoldDB" id="D8SEC2"/>
<dbReference type="KEGG" id="smo:SELMODRAFT_421202"/>
<reference evidence="1 2" key="1">
    <citation type="journal article" date="2011" name="Science">
        <title>The Selaginella genome identifies genetic changes associated with the evolution of vascular plants.</title>
        <authorList>
            <person name="Banks J.A."/>
            <person name="Nishiyama T."/>
            <person name="Hasebe M."/>
            <person name="Bowman J.L."/>
            <person name="Gribskov M."/>
            <person name="dePamphilis C."/>
            <person name="Albert V.A."/>
            <person name="Aono N."/>
            <person name="Aoyama T."/>
            <person name="Ambrose B.A."/>
            <person name="Ashton N.W."/>
            <person name="Axtell M.J."/>
            <person name="Barker E."/>
            <person name="Barker M.S."/>
            <person name="Bennetzen J.L."/>
            <person name="Bonawitz N.D."/>
            <person name="Chapple C."/>
            <person name="Cheng C."/>
            <person name="Correa L.G."/>
            <person name="Dacre M."/>
            <person name="DeBarry J."/>
            <person name="Dreyer I."/>
            <person name="Elias M."/>
            <person name="Engstrom E.M."/>
            <person name="Estelle M."/>
            <person name="Feng L."/>
            <person name="Finet C."/>
            <person name="Floyd S.K."/>
            <person name="Frommer W.B."/>
            <person name="Fujita T."/>
            <person name="Gramzow L."/>
            <person name="Gutensohn M."/>
            <person name="Harholt J."/>
            <person name="Hattori M."/>
            <person name="Heyl A."/>
            <person name="Hirai T."/>
            <person name="Hiwatashi Y."/>
            <person name="Ishikawa M."/>
            <person name="Iwata M."/>
            <person name="Karol K.G."/>
            <person name="Koehler B."/>
            <person name="Kolukisaoglu U."/>
            <person name="Kubo M."/>
            <person name="Kurata T."/>
            <person name="Lalonde S."/>
            <person name="Li K."/>
            <person name="Li Y."/>
            <person name="Litt A."/>
            <person name="Lyons E."/>
            <person name="Manning G."/>
            <person name="Maruyama T."/>
            <person name="Michael T.P."/>
            <person name="Mikami K."/>
            <person name="Miyazaki S."/>
            <person name="Morinaga S."/>
            <person name="Murata T."/>
            <person name="Mueller-Roeber B."/>
            <person name="Nelson D.R."/>
            <person name="Obara M."/>
            <person name="Oguri Y."/>
            <person name="Olmstead R.G."/>
            <person name="Onodera N."/>
            <person name="Petersen B.L."/>
            <person name="Pils B."/>
            <person name="Prigge M."/>
            <person name="Rensing S.A."/>
            <person name="Riano-Pachon D.M."/>
            <person name="Roberts A.W."/>
            <person name="Sato Y."/>
            <person name="Scheller H.V."/>
            <person name="Schulz B."/>
            <person name="Schulz C."/>
            <person name="Shakirov E.V."/>
            <person name="Shibagaki N."/>
            <person name="Shinohara N."/>
            <person name="Shippen D.E."/>
            <person name="Soerensen I."/>
            <person name="Sotooka R."/>
            <person name="Sugimoto N."/>
            <person name="Sugita M."/>
            <person name="Sumikawa N."/>
            <person name="Tanurdzic M."/>
            <person name="Theissen G."/>
            <person name="Ulvskov P."/>
            <person name="Wakazuki S."/>
            <person name="Weng J.K."/>
            <person name="Willats W.W."/>
            <person name="Wipf D."/>
            <person name="Wolf P.G."/>
            <person name="Yang L."/>
            <person name="Zimmer A.D."/>
            <person name="Zhu Q."/>
            <person name="Mitros T."/>
            <person name="Hellsten U."/>
            <person name="Loque D."/>
            <person name="Otillar R."/>
            <person name="Salamov A."/>
            <person name="Schmutz J."/>
            <person name="Shapiro H."/>
            <person name="Lindquist E."/>
            <person name="Lucas S."/>
            <person name="Rokhsar D."/>
            <person name="Grigoriev I.V."/>
        </authorList>
    </citation>
    <scope>NUCLEOTIDE SEQUENCE [LARGE SCALE GENOMIC DNA]</scope>
</reference>
<evidence type="ECO:0000313" key="2">
    <source>
        <dbReference type="Proteomes" id="UP000001514"/>
    </source>
</evidence>
<name>D8SEC2_SELML</name>
<sequence>MVVTPNGNRSTLNAPDREQPLAAAFVQENLITHHRSRFFSFSLNLFASTHSFALSDLMQRTCASSRKSYTNFSIAGKLLAALPERFTLSLFRCVPRQASLYLVATSASVQSGKSIAFPLWPTHVDKAANALSSFSMLLLIRIMQFKQAF</sequence>
<dbReference type="InParanoid" id="D8SEC2"/>
<dbReference type="HOGENOM" id="CLU_1752865_0_0_1"/>
<dbReference type="EMBL" id="GL377615">
    <property type="protein sequence ID" value="EFJ17265.1"/>
    <property type="molecule type" value="Genomic_DNA"/>
</dbReference>